<proteinExistence type="predicted"/>
<gene>
    <name evidence="1" type="ORF">IAC77_00030</name>
</gene>
<comment type="caution">
    <text evidence="1">The sequence shown here is derived from an EMBL/GenBank/DDBJ whole genome shotgun (WGS) entry which is preliminary data.</text>
</comment>
<evidence type="ECO:0000313" key="2">
    <source>
        <dbReference type="Proteomes" id="UP000721442"/>
    </source>
</evidence>
<dbReference type="Proteomes" id="UP000721442">
    <property type="component" value="Unassembled WGS sequence"/>
</dbReference>
<dbReference type="EMBL" id="JADINE010000002">
    <property type="protein sequence ID" value="MBO8406838.1"/>
    <property type="molecule type" value="Genomic_DNA"/>
</dbReference>
<evidence type="ECO:0000313" key="1">
    <source>
        <dbReference type="EMBL" id="MBO8406838.1"/>
    </source>
</evidence>
<reference evidence="1" key="1">
    <citation type="submission" date="2020-10" db="EMBL/GenBank/DDBJ databases">
        <authorList>
            <person name="Gilroy R."/>
        </authorList>
    </citation>
    <scope>NUCLEOTIDE SEQUENCE</scope>
    <source>
        <strain evidence="1">B1-16210</strain>
    </source>
</reference>
<reference evidence="1" key="2">
    <citation type="journal article" date="2021" name="PeerJ">
        <title>Extensive microbial diversity within the chicken gut microbiome revealed by metagenomics and culture.</title>
        <authorList>
            <person name="Gilroy R."/>
            <person name="Ravi A."/>
            <person name="Getino M."/>
            <person name="Pursley I."/>
            <person name="Horton D.L."/>
            <person name="Alikhan N.F."/>
            <person name="Baker D."/>
            <person name="Gharbi K."/>
            <person name="Hall N."/>
            <person name="Watson M."/>
            <person name="Adriaenssens E.M."/>
            <person name="Foster-Nyarko E."/>
            <person name="Jarju S."/>
            <person name="Secka A."/>
            <person name="Antonio M."/>
            <person name="Oren A."/>
            <person name="Chaudhuri R.R."/>
            <person name="La Ragione R."/>
            <person name="Hildebrand F."/>
            <person name="Pallen M.J."/>
        </authorList>
    </citation>
    <scope>NUCLEOTIDE SEQUENCE</scope>
    <source>
        <strain evidence="1">B1-16210</strain>
    </source>
</reference>
<accession>A0A940DDV1</accession>
<sequence>MFVVYNAHDIKFNGVACAVCPSPGQSDGGTDNVTSCHVPAGTGDTDSTGTWEYAYDCHFEP</sequence>
<dbReference type="AlphaFoldDB" id="A0A940DDV1"/>
<organism evidence="1 2">
    <name type="scientific">Candidatus Enterousia excrementavium</name>
    <dbReference type="NCBI Taxonomy" id="2840789"/>
    <lineage>
        <taxon>Bacteria</taxon>
        <taxon>Pseudomonadati</taxon>
        <taxon>Pseudomonadota</taxon>
        <taxon>Alphaproteobacteria</taxon>
        <taxon>Candidatus Enterousia</taxon>
    </lineage>
</organism>
<name>A0A940DDV1_9PROT</name>
<protein>
    <submittedName>
        <fullName evidence="1">Uncharacterized protein</fullName>
    </submittedName>
</protein>